<evidence type="ECO:0000259" key="8">
    <source>
        <dbReference type="PROSITE" id="PS52004"/>
    </source>
</evidence>
<dbReference type="GO" id="GO:0016491">
    <property type="term" value="F:oxidoreductase activity"/>
    <property type="evidence" value="ECO:0007669"/>
    <property type="project" value="UniProtKB-KW"/>
</dbReference>
<dbReference type="InterPro" id="IPR020807">
    <property type="entry name" value="PKS_DH"/>
</dbReference>
<dbReference type="Gene3D" id="3.10.129.110">
    <property type="entry name" value="Polyketide synthase dehydratase"/>
    <property type="match status" value="1"/>
</dbReference>
<dbReference type="InterPro" id="IPR049900">
    <property type="entry name" value="PKS_mFAS_DH"/>
</dbReference>
<keyword evidence="11" id="KW-1185">Reference proteome</keyword>
<feature type="region of interest" description="N-terminal hotdog fold" evidence="6">
    <location>
        <begin position="1016"/>
        <end position="1145"/>
    </location>
</feature>
<evidence type="ECO:0000256" key="4">
    <source>
        <dbReference type="ARBA" id="ARBA00023002"/>
    </source>
</evidence>
<feature type="active site" description="Proton acceptor; for dehydratase activity" evidence="6">
    <location>
        <position position="1048"/>
    </location>
</feature>
<dbReference type="GO" id="GO:1901336">
    <property type="term" value="P:lactone biosynthetic process"/>
    <property type="evidence" value="ECO:0007669"/>
    <property type="project" value="UniProtKB-ARBA"/>
</dbReference>
<dbReference type="Pfam" id="PF08659">
    <property type="entry name" value="KR"/>
    <property type="match status" value="1"/>
</dbReference>
<dbReference type="InterPro" id="IPR013968">
    <property type="entry name" value="PKS_KR"/>
</dbReference>
<dbReference type="InterPro" id="IPR016039">
    <property type="entry name" value="Thiolase-like"/>
</dbReference>
<protein>
    <recommendedName>
        <fullName evidence="12">Carrier domain-containing protein</fullName>
    </recommendedName>
</protein>
<dbReference type="InterPro" id="IPR036291">
    <property type="entry name" value="NAD(P)-bd_dom_sf"/>
</dbReference>
<dbReference type="Gene3D" id="3.40.47.10">
    <property type="match status" value="1"/>
</dbReference>
<name>A0A9W4MVU3_PENOL</name>
<keyword evidence="1" id="KW-0596">Phosphopantetheine</keyword>
<evidence type="ECO:0000256" key="1">
    <source>
        <dbReference type="ARBA" id="ARBA00022450"/>
    </source>
</evidence>
<dbReference type="SMART" id="SM00829">
    <property type="entry name" value="PKS_ER"/>
    <property type="match status" value="1"/>
</dbReference>
<dbReference type="InterPro" id="IPR014043">
    <property type="entry name" value="Acyl_transferase_dom"/>
</dbReference>
<dbReference type="OrthoDB" id="329835at2759"/>
<dbReference type="InterPro" id="IPR016036">
    <property type="entry name" value="Malonyl_transacylase_ACP-bd"/>
</dbReference>
<evidence type="ECO:0000256" key="2">
    <source>
        <dbReference type="ARBA" id="ARBA00022553"/>
    </source>
</evidence>
<dbReference type="PANTHER" id="PTHR43775:SF29">
    <property type="entry name" value="ASPERFURANONE POLYKETIDE SYNTHASE AFOG-RELATED"/>
    <property type="match status" value="1"/>
</dbReference>
<dbReference type="PROSITE" id="PS52004">
    <property type="entry name" value="KS3_2"/>
    <property type="match status" value="1"/>
</dbReference>
<dbReference type="InterPro" id="IPR042104">
    <property type="entry name" value="PKS_dehydratase_sf"/>
</dbReference>
<evidence type="ECO:0000256" key="6">
    <source>
        <dbReference type="PROSITE-ProRule" id="PRU01363"/>
    </source>
</evidence>
<dbReference type="SMART" id="SM00823">
    <property type="entry name" value="PKS_PP"/>
    <property type="match status" value="1"/>
</dbReference>
<dbReference type="GO" id="GO:0006633">
    <property type="term" value="P:fatty acid biosynthetic process"/>
    <property type="evidence" value="ECO:0007669"/>
    <property type="project" value="InterPro"/>
</dbReference>
<dbReference type="SUPFAM" id="SSF51735">
    <property type="entry name" value="NAD(P)-binding Rossmann-fold domains"/>
    <property type="match status" value="2"/>
</dbReference>
<accession>A0A9W4MVU3</accession>
<dbReference type="SMART" id="SM00826">
    <property type="entry name" value="PKS_DH"/>
    <property type="match status" value="1"/>
</dbReference>
<dbReference type="InterPro" id="IPR016035">
    <property type="entry name" value="Acyl_Trfase/lysoPLipase"/>
</dbReference>
<evidence type="ECO:0000259" key="7">
    <source>
        <dbReference type="PROSITE" id="PS50075"/>
    </source>
</evidence>
<evidence type="ECO:0000313" key="10">
    <source>
        <dbReference type="EMBL" id="CAG8111428.1"/>
    </source>
</evidence>
<keyword evidence="3" id="KW-0808">Transferase</keyword>
<dbReference type="Pfam" id="PF02801">
    <property type="entry name" value="Ketoacyl-synt_C"/>
    <property type="match status" value="1"/>
</dbReference>
<dbReference type="InterPro" id="IPR049552">
    <property type="entry name" value="PKS_DH_N"/>
</dbReference>
<dbReference type="SUPFAM" id="SSF47336">
    <property type="entry name" value="ACP-like"/>
    <property type="match status" value="1"/>
</dbReference>
<dbReference type="InterPro" id="IPR014031">
    <property type="entry name" value="Ketoacyl_synth_C"/>
</dbReference>
<keyword evidence="5" id="KW-0511">Multifunctional enzyme</keyword>
<sequence>MAFRAPHHPSARSLAANTCIRLCAATRTHGTSFQESQLDPPEIMMETYRVSPDHEPQSIIPPQSPAFATLTAKPLLKHSSHKMPGRPNNKSDSTDMEGIAVIGMGCRFSGGANSVENFWQMLCDGRTGHGTIPESRYQASAWHHPSHDRKGAINHDSGFFIQEDPSRFDAPFFSITAKEAAGMDPAQRLLLEVAYETFENGGIPIDSLPGSNTAVYSGSMTNDYELLSTRDIYDMPHNSATGNGRTMLANRLSWFFDLQGPSIMMDTACSSSLTAVHLAAQALRSGECGMAMVTGASLILHPNFTQRLSYMHMMSPDGTSHSFDESANGYGRGEGIGAVLLKPLSAALADGDNIRAVIRGTGINQDGRTPGITLPSPTSQANLIRSTYERHGISMRDTAYFEAHGTGTPVGDPTELSAVGMTLGEARTPTDEPVYVGSVKTNLGHTEGAAGVASLIKVVLCLEKATLVPNAGFKNINPKIRTDEWRLRLSDKTMPWPEHLPQRASINSFGFGGSNAHIILESTKEAFQENVEDREPAPRVVVFSTFDQAGIERLGGNWSEFLLRQKQAELEIPLNDLAHTMLTRRSQLGFRSFAVANSQDQLQGILAKGLPKFARASRKALTRIAFVFTGQGGQWAGMGRELLRVNIFRESMARSQDILSSLGCSFDIVEEIKLDAKESRINRPDRSQPITCALQIALVDLLSSWSVYPNAVVGHSSGEIAGAYAAGYLSHADALRVAWFRGFFSQQIAESDKRGGMLATGISSTDAQKYLDELPPRSVVVACVNSPSSTTLSGDVDQVDLLEKRLQADGHFARKLRIDTAYHSPHMEELVEVVGNAINCIKPEDRYGDSIPMLSSVTKERVHGPELGGAYWVRNMVSSVEFTAAVSQLANLSESTKGRRRPVPIKWTSLIEIGPHAVLKGPVNQILQAVNKNMATLPYYSLISRNQHGLRTALEAAGSLWSTGHAVDLSVVNAGVDATKPAMLADLPSYPWNHQTSFWHEPLETAQLRQRKHPRHDILGAAVDYQNALEPRWRNFLRVSENPWLVDHVVAGSIVFPAAGMLVVAIEAARQLADGQAVKGVEFQDVQFMRGVVIPEEERGLETLLQLSPHPGLPGWYQFGIFSLPSGGGWIQHAKGSFTTRFENEADDERKANWSASLERIKNTQTTAKMADIRQAYEWLSVTGGLTVGPAFKTITGVSFCDAEPRIWLSGVVTDTKSGMPYEKETPSFIHPTTLDCLFQSALLSCSEALASTNANIPVGVDNIYISNNFQPQPGEPFVVHTETKWQDGKSRSHCVASDPSWSQPWISFDGVHLGRLPYNNTQKQGESASQSRYSSIVWDEHLESPLVTGEIHDGEKKIAVEASSLQLTDWIKRLCHTCGDATALIATSSDASSWSKTLEGPDPGTGNRPCLGKIALATCGSHDEAVNEVVGARVTPLDALDKLPSSPLAEDKYDLVVIDDELAPWNEKSSLAVLSLLSKIVGDGGFAAVRVSDEDLNSAVLAMQGLAGLEIHSVTQDRKFIVVRRTPVSWSTDTEIYVLSPADTTHSDSAFGHLEKIFASHNVRLISVGLDQVSTLEGKTVISLLDLAGPWVSKWTEKDLKHLQGLVKAQYVLWVSPCWSQGDAENIESGATGGLLRTLRNEQWNTTIPHLLVDVEGMQDQFGLACGILQVMQLTTQESARRPDLEYRLNSGKLLVPRVFRTAAVDEAMHTLVEGPRPVLSELTEDPRPLQLKLQDGENAIWQEQPALEDQLLPDQTELKVEMATIFDIQGDSGKTPETTLPMFEIVAQVTRIGSGVRDSAVGDKVLTLASADAGLPTTIRVLESDTIRIPANTQPTQAISAPLAYLNAYQIITQIGRLSSSSSVLLVGSPSQTLRAMIDYSLAMDIQVIVATDSQDATETLRSRYPELANRVLGIHSGLETSVSRLTNGCGVDASISFLGGYAGRNAAKCLVQGGQYINLSSDMKLSALPDSFIDSGCTFSSPKLQKMFSEKPGSLHASVRHAIDFMKQNRMLDRVEPYSTFPASDIEGALKKCKETTSRAIVNLQAPGKVPIVLPLPDLAGLPAESTYILAGGLGNLGLALADTLVQSGARHLVFLGRSGSAHPSQQVALDLLRNQGCQIDVVRCDISQQGDIDHLAYKIRSKNWAVAGVIQCTTVLKDAMFENMTFEEWSKSTDSKIRGTMNLHNLFSKKEDLSFFVALSSVASVIGNMGQANYSAGNGFIDALMEWRRNQGLPGHSINIGLVPDASGMSDIAEDQEQRRRRYKHLEGTEIMTYEIQTLLRVIINSKLSLPSQIIAGMTDSLSRSNGSTAWVLDRKFDHRLRISVEDSDSSKITTSSLLKEADSLDTATQIVIDALCEYLADAMATTPDAIDSDLPLSALGVDSLKATSVQNWVSRELGADLTSFEFLGSQPTKALARKIASASSFVTESA</sequence>
<dbReference type="SUPFAM" id="SSF55048">
    <property type="entry name" value="Probable ACP-binding domain of malonyl-CoA ACP transacylase"/>
    <property type="match status" value="1"/>
</dbReference>
<dbReference type="SUPFAM" id="SSF53901">
    <property type="entry name" value="Thiolase-like"/>
    <property type="match status" value="1"/>
</dbReference>
<dbReference type="InterPro" id="IPR036736">
    <property type="entry name" value="ACP-like_sf"/>
</dbReference>
<dbReference type="CDD" id="cd00833">
    <property type="entry name" value="PKS"/>
    <property type="match status" value="1"/>
</dbReference>
<dbReference type="PROSITE" id="PS50075">
    <property type="entry name" value="CARRIER"/>
    <property type="match status" value="1"/>
</dbReference>
<dbReference type="InterPro" id="IPR018201">
    <property type="entry name" value="Ketoacyl_synth_AS"/>
</dbReference>
<evidence type="ECO:0000256" key="5">
    <source>
        <dbReference type="ARBA" id="ARBA00023268"/>
    </source>
</evidence>
<dbReference type="EMBL" id="CAJVOS010000025">
    <property type="protein sequence ID" value="CAG8111428.1"/>
    <property type="molecule type" value="Genomic_DNA"/>
</dbReference>
<dbReference type="Pfam" id="PF00698">
    <property type="entry name" value="Acyl_transf_1"/>
    <property type="match status" value="1"/>
</dbReference>
<gene>
    <name evidence="10" type="ORF">POLS_LOCUS4969</name>
</gene>
<dbReference type="Pfam" id="PF00550">
    <property type="entry name" value="PP-binding"/>
    <property type="match status" value="1"/>
</dbReference>
<evidence type="ECO:0008006" key="12">
    <source>
        <dbReference type="Google" id="ProtNLM"/>
    </source>
</evidence>
<dbReference type="InterPro" id="IPR032821">
    <property type="entry name" value="PKS_assoc"/>
</dbReference>
<dbReference type="SUPFAM" id="SSF52151">
    <property type="entry name" value="FabD/lysophospholipase-like"/>
    <property type="match status" value="1"/>
</dbReference>
<dbReference type="InterPro" id="IPR020843">
    <property type="entry name" value="ER"/>
</dbReference>
<feature type="active site" description="Proton donor; for dehydratase activity" evidence="6">
    <location>
        <position position="1236"/>
    </location>
</feature>
<dbReference type="SMART" id="SM00827">
    <property type="entry name" value="PKS_AT"/>
    <property type="match status" value="1"/>
</dbReference>
<dbReference type="InterPro" id="IPR011032">
    <property type="entry name" value="GroES-like_sf"/>
</dbReference>
<evidence type="ECO:0000256" key="3">
    <source>
        <dbReference type="ARBA" id="ARBA00022679"/>
    </source>
</evidence>
<dbReference type="FunFam" id="3.40.47.10:FF:000019">
    <property type="entry name" value="Polyketide synthase type I"/>
    <property type="match status" value="1"/>
</dbReference>
<feature type="domain" description="Ketosynthase family 3 (KS3)" evidence="8">
    <location>
        <begin position="96"/>
        <end position="522"/>
    </location>
</feature>
<dbReference type="Gene3D" id="3.40.50.720">
    <property type="entry name" value="NAD(P)-binding Rossmann-like Domain"/>
    <property type="match status" value="2"/>
</dbReference>
<dbReference type="Pfam" id="PF00109">
    <property type="entry name" value="ketoacyl-synt"/>
    <property type="match status" value="1"/>
</dbReference>
<dbReference type="Gene3D" id="1.10.1200.10">
    <property type="entry name" value="ACP-like"/>
    <property type="match status" value="1"/>
</dbReference>
<dbReference type="InterPro" id="IPR009081">
    <property type="entry name" value="PP-bd_ACP"/>
</dbReference>
<dbReference type="InterPro" id="IPR020841">
    <property type="entry name" value="PKS_Beta-ketoAc_synthase_dom"/>
</dbReference>
<organism evidence="10 11">
    <name type="scientific">Penicillium olsonii</name>
    <dbReference type="NCBI Taxonomy" id="99116"/>
    <lineage>
        <taxon>Eukaryota</taxon>
        <taxon>Fungi</taxon>
        <taxon>Dikarya</taxon>
        <taxon>Ascomycota</taxon>
        <taxon>Pezizomycotina</taxon>
        <taxon>Eurotiomycetes</taxon>
        <taxon>Eurotiomycetidae</taxon>
        <taxon>Eurotiales</taxon>
        <taxon>Aspergillaceae</taxon>
        <taxon>Penicillium</taxon>
    </lineage>
</organism>
<dbReference type="InterPro" id="IPR001227">
    <property type="entry name" value="Ac_transferase_dom_sf"/>
</dbReference>
<dbReference type="InterPro" id="IPR014030">
    <property type="entry name" value="Ketoacyl_synth_N"/>
</dbReference>
<keyword evidence="4" id="KW-0560">Oxidoreductase</keyword>
<dbReference type="GO" id="GO:0004312">
    <property type="term" value="F:fatty acid synthase activity"/>
    <property type="evidence" value="ECO:0007669"/>
    <property type="project" value="TreeGrafter"/>
</dbReference>
<feature type="domain" description="Carrier" evidence="7">
    <location>
        <begin position="2350"/>
        <end position="2428"/>
    </location>
</feature>
<evidence type="ECO:0000259" key="9">
    <source>
        <dbReference type="PROSITE" id="PS52019"/>
    </source>
</evidence>
<dbReference type="InterPro" id="IPR049551">
    <property type="entry name" value="PKS_DH_C"/>
</dbReference>
<proteinExistence type="predicted"/>
<dbReference type="InterPro" id="IPR020806">
    <property type="entry name" value="PKS_PP-bd"/>
</dbReference>
<dbReference type="SUPFAM" id="SSF50129">
    <property type="entry name" value="GroES-like"/>
    <property type="match status" value="1"/>
</dbReference>
<comment type="caution">
    <text evidence="10">The sequence shown here is derived from an EMBL/GenBank/DDBJ whole genome shotgun (WGS) entry which is preliminary data.</text>
</comment>
<dbReference type="GO" id="GO:0030639">
    <property type="term" value="P:polyketide biosynthetic process"/>
    <property type="evidence" value="ECO:0007669"/>
    <property type="project" value="UniProtKB-ARBA"/>
</dbReference>
<dbReference type="Gene3D" id="3.40.366.10">
    <property type="entry name" value="Malonyl-Coenzyme A Acyl Carrier Protein, domain 2"/>
    <property type="match status" value="1"/>
</dbReference>
<reference evidence="10" key="1">
    <citation type="submission" date="2021-07" db="EMBL/GenBank/DDBJ databases">
        <authorList>
            <person name="Branca A.L. A."/>
        </authorList>
    </citation>
    <scope>NUCLEOTIDE SEQUENCE</scope>
</reference>
<dbReference type="Proteomes" id="UP001153618">
    <property type="component" value="Unassembled WGS sequence"/>
</dbReference>
<dbReference type="Pfam" id="PF16197">
    <property type="entry name" value="KAsynt_C_assoc"/>
    <property type="match status" value="1"/>
</dbReference>
<dbReference type="SMART" id="SM00825">
    <property type="entry name" value="PKS_KS"/>
    <property type="match status" value="1"/>
</dbReference>
<evidence type="ECO:0000313" key="11">
    <source>
        <dbReference type="Proteomes" id="UP001153618"/>
    </source>
</evidence>
<dbReference type="GO" id="GO:0004315">
    <property type="term" value="F:3-oxoacyl-[acyl-carrier-protein] synthase activity"/>
    <property type="evidence" value="ECO:0007669"/>
    <property type="project" value="InterPro"/>
</dbReference>
<dbReference type="Gene3D" id="3.90.180.10">
    <property type="entry name" value="Medium-chain alcohol dehydrogenases, catalytic domain"/>
    <property type="match status" value="1"/>
</dbReference>
<dbReference type="SMART" id="SM00822">
    <property type="entry name" value="PKS_KR"/>
    <property type="match status" value="1"/>
</dbReference>
<dbReference type="PANTHER" id="PTHR43775">
    <property type="entry name" value="FATTY ACID SYNTHASE"/>
    <property type="match status" value="1"/>
</dbReference>
<dbReference type="InterPro" id="IPR050091">
    <property type="entry name" value="PKS_NRPS_Biosynth_Enz"/>
</dbReference>
<keyword evidence="2" id="KW-0597">Phosphoprotein</keyword>
<dbReference type="PROSITE" id="PS00606">
    <property type="entry name" value="KS3_1"/>
    <property type="match status" value="1"/>
</dbReference>
<dbReference type="InterPro" id="IPR057326">
    <property type="entry name" value="KR_dom"/>
</dbReference>
<feature type="domain" description="PKS/mFAS DH" evidence="9">
    <location>
        <begin position="1016"/>
        <end position="1323"/>
    </location>
</feature>
<dbReference type="PROSITE" id="PS52019">
    <property type="entry name" value="PKS_MFAS_DH"/>
    <property type="match status" value="1"/>
</dbReference>
<feature type="region of interest" description="C-terminal hotdog fold" evidence="6">
    <location>
        <begin position="1166"/>
        <end position="1323"/>
    </location>
</feature>
<dbReference type="Gene3D" id="3.30.70.3290">
    <property type="match status" value="1"/>
</dbReference>
<dbReference type="Pfam" id="PF14765">
    <property type="entry name" value="PS-DH"/>
    <property type="match status" value="1"/>
</dbReference>
<dbReference type="Pfam" id="PF21089">
    <property type="entry name" value="PKS_DH_N"/>
    <property type="match status" value="1"/>
</dbReference>
<dbReference type="GO" id="GO:0031177">
    <property type="term" value="F:phosphopantetheine binding"/>
    <property type="evidence" value="ECO:0007669"/>
    <property type="project" value="InterPro"/>
</dbReference>